<dbReference type="PANTHER" id="PTHR12740">
    <property type="entry name" value="JNK1/MAPK8-ASSOCIATED MEMBRANE PROTEIN"/>
    <property type="match status" value="1"/>
</dbReference>
<keyword evidence="1" id="KW-1133">Transmembrane helix</keyword>
<keyword evidence="1" id="KW-0812">Transmembrane</keyword>
<protein>
    <recommendedName>
        <fullName evidence="4">JNK1/MAPK8-associated membrane protein</fullName>
    </recommendedName>
</protein>
<comment type="caution">
    <text evidence="2">The sequence shown here is derived from an EMBL/GenBank/DDBJ whole genome shotgun (WGS) entry which is preliminary data.</text>
</comment>
<accession>A0AAN9TVZ1</accession>
<dbReference type="GO" id="GO:0006986">
    <property type="term" value="P:response to unfolded protein"/>
    <property type="evidence" value="ECO:0007669"/>
    <property type="project" value="InterPro"/>
</dbReference>
<evidence type="ECO:0008006" key="4">
    <source>
        <dbReference type="Google" id="ProtNLM"/>
    </source>
</evidence>
<proteinExistence type="predicted"/>
<keyword evidence="3" id="KW-1185">Reference proteome</keyword>
<evidence type="ECO:0000313" key="2">
    <source>
        <dbReference type="EMBL" id="KAK7603790.1"/>
    </source>
</evidence>
<evidence type="ECO:0000313" key="3">
    <source>
        <dbReference type="Proteomes" id="UP001367676"/>
    </source>
</evidence>
<gene>
    <name evidence="2" type="ORF">V9T40_003789</name>
</gene>
<feature type="transmembrane region" description="Helical" evidence="1">
    <location>
        <begin position="251"/>
        <end position="269"/>
    </location>
</feature>
<reference evidence="2 3" key="1">
    <citation type="submission" date="2024-03" db="EMBL/GenBank/DDBJ databases">
        <title>Adaptation during the transition from Ophiocordyceps entomopathogen to insect associate is accompanied by gene loss and intensified selection.</title>
        <authorList>
            <person name="Ward C.M."/>
            <person name="Onetto C.A."/>
            <person name="Borneman A.R."/>
        </authorList>
    </citation>
    <scope>NUCLEOTIDE SEQUENCE [LARGE SCALE GENOMIC DNA]</scope>
    <source>
        <strain evidence="2">AWRI1</strain>
        <tissue evidence="2">Single Adult Female</tissue>
    </source>
</reference>
<keyword evidence="1" id="KW-0472">Membrane</keyword>
<dbReference type="AlphaFoldDB" id="A0AAN9TVZ1"/>
<dbReference type="InterPro" id="IPR008485">
    <property type="entry name" value="JAMP"/>
</dbReference>
<dbReference type="Pfam" id="PF05571">
    <property type="entry name" value="JAMP"/>
    <property type="match status" value="1"/>
</dbReference>
<sequence length="306" mass="35397">MNVEKDFKVLKSCPGDYCGRILLPAGNYSDCGACPRGYRRLSTYQCELCQEQPTFYNWLYLLFMATLPLFYHWYYIDYKVTNRQLSRKLIISAVLETMTSSAVTLLLMDPIGTVRLNSCPIKSIHDWYTFLYNPAPNYEDYIYCTQEVVYPLYTMIFVFYIFGILSLLLIRPWFMDGKTDFNSALSTLYAGLYLYPILGVVHAVCCGFIYYMFPYLIIIVSVISNAVHFAVKLDQSMSFLIKDTITSGRNLFIVMIHWLCHAFGIIGITQLNNPVLHYPLLCLVPVPTLFYILTSRLTDPRKLHAE</sequence>
<dbReference type="PANTHER" id="PTHR12740:SF4">
    <property type="entry name" value="JNK1_MAPK8-ASSOCIATED MEMBRANE PROTEIN"/>
    <property type="match status" value="1"/>
</dbReference>
<feature type="transmembrane region" description="Helical" evidence="1">
    <location>
        <begin position="88"/>
        <end position="108"/>
    </location>
</feature>
<dbReference type="GO" id="GO:0031625">
    <property type="term" value="F:ubiquitin protein ligase binding"/>
    <property type="evidence" value="ECO:0007669"/>
    <property type="project" value="TreeGrafter"/>
</dbReference>
<dbReference type="Proteomes" id="UP001367676">
    <property type="component" value="Unassembled WGS sequence"/>
</dbReference>
<dbReference type="GO" id="GO:0016020">
    <property type="term" value="C:membrane"/>
    <property type="evidence" value="ECO:0007669"/>
    <property type="project" value="InterPro"/>
</dbReference>
<organism evidence="2 3">
    <name type="scientific">Parthenolecanium corni</name>
    <dbReference type="NCBI Taxonomy" id="536013"/>
    <lineage>
        <taxon>Eukaryota</taxon>
        <taxon>Metazoa</taxon>
        <taxon>Ecdysozoa</taxon>
        <taxon>Arthropoda</taxon>
        <taxon>Hexapoda</taxon>
        <taxon>Insecta</taxon>
        <taxon>Pterygota</taxon>
        <taxon>Neoptera</taxon>
        <taxon>Paraneoptera</taxon>
        <taxon>Hemiptera</taxon>
        <taxon>Sternorrhyncha</taxon>
        <taxon>Coccoidea</taxon>
        <taxon>Coccidae</taxon>
        <taxon>Parthenolecanium</taxon>
    </lineage>
</organism>
<feature type="transmembrane region" description="Helical" evidence="1">
    <location>
        <begin position="58"/>
        <end position="76"/>
    </location>
</feature>
<feature type="transmembrane region" description="Helical" evidence="1">
    <location>
        <begin position="182"/>
        <end position="202"/>
    </location>
</feature>
<name>A0AAN9TVZ1_9HEMI</name>
<feature type="transmembrane region" description="Helical" evidence="1">
    <location>
        <begin position="150"/>
        <end position="170"/>
    </location>
</feature>
<dbReference type="GO" id="GO:0036503">
    <property type="term" value="P:ERAD pathway"/>
    <property type="evidence" value="ECO:0007669"/>
    <property type="project" value="TreeGrafter"/>
</dbReference>
<feature type="transmembrane region" description="Helical" evidence="1">
    <location>
        <begin position="275"/>
        <end position="293"/>
    </location>
</feature>
<evidence type="ECO:0000256" key="1">
    <source>
        <dbReference type="SAM" id="Phobius"/>
    </source>
</evidence>
<dbReference type="EMBL" id="JBBCAQ010000006">
    <property type="protein sequence ID" value="KAK7603790.1"/>
    <property type="molecule type" value="Genomic_DNA"/>
</dbReference>
<feature type="transmembrane region" description="Helical" evidence="1">
    <location>
        <begin position="208"/>
        <end position="231"/>
    </location>
</feature>